<name>A0A9W8ECJ5_9FUNG</name>
<reference evidence="8" key="1">
    <citation type="submission" date="2022-07" db="EMBL/GenBank/DDBJ databases">
        <title>Phylogenomic reconstructions and comparative analyses of Kickxellomycotina fungi.</title>
        <authorList>
            <person name="Reynolds N.K."/>
            <person name="Stajich J.E."/>
            <person name="Barry K."/>
            <person name="Grigoriev I.V."/>
            <person name="Crous P."/>
            <person name="Smith M.E."/>
        </authorList>
    </citation>
    <scope>NUCLEOTIDE SEQUENCE</scope>
    <source>
        <strain evidence="8">RSA 567</strain>
    </source>
</reference>
<dbReference type="Pfam" id="PF00172">
    <property type="entry name" value="Zn_clus"/>
    <property type="match status" value="1"/>
</dbReference>
<keyword evidence="9" id="KW-1185">Reference proteome</keyword>
<comment type="subcellular location">
    <subcellularLocation>
        <location evidence="1">Nucleus</location>
    </subcellularLocation>
</comment>
<dbReference type="CDD" id="cd00067">
    <property type="entry name" value="GAL4"/>
    <property type="match status" value="1"/>
</dbReference>
<gene>
    <name evidence="8" type="ORF">H4R34_004090</name>
</gene>
<evidence type="ECO:0000256" key="3">
    <source>
        <dbReference type="ARBA" id="ARBA00023015"/>
    </source>
</evidence>
<dbReference type="GO" id="GO:0000981">
    <property type="term" value="F:DNA-binding transcription factor activity, RNA polymerase II-specific"/>
    <property type="evidence" value="ECO:0007669"/>
    <property type="project" value="InterPro"/>
</dbReference>
<dbReference type="PANTHER" id="PTHR47338:SF5">
    <property type="entry name" value="ZN(II)2CYS6 TRANSCRIPTION FACTOR (EUROFUNG)"/>
    <property type="match status" value="1"/>
</dbReference>
<dbReference type="PROSITE" id="PS50048">
    <property type="entry name" value="ZN2_CY6_FUNGAL_2"/>
    <property type="match status" value="1"/>
</dbReference>
<dbReference type="GO" id="GO:0003677">
    <property type="term" value="F:DNA binding"/>
    <property type="evidence" value="ECO:0007669"/>
    <property type="project" value="InterPro"/>
</dbReference>
<evidence type="ECO:0000256" key="1">
    <source>
        <dbReference type="ARBA" id="ARBA00004123"/>
    </source>
</evidence>
<dbReference type="SMART" id="SM00066">
    <property type="entry name" value="GAL4"/>
    <property type="match status" value="1"/>
</dbReference>
<dbReference type="InterPro" id="IPR036864">
    <property type="entry name" value="Zn2-C6_fun-type_DNA-bd_sf"/>
</dbReference>
<evidence type="ECO:0000256" key="5">
    <source>
        <dbReference type="ARBA" id="ARBA00023242"/>
    </source>
</evidence>
<dbReference type="GO" id="GO:0005634">
    <property type="term" value="C:nucleus"/>
    <property type="evidence" value="ECO:0007669"/>
    <property type="project" value="UniProtKB-SubCell"/>
</dbReference>
<dbReference type="Proteomes" id="UP001151582">
    <property type="component" value="Unassembled WGS sequence"/>
</dbReference>
<dbReference type="InterPro" id="IPR007219">
    <property type="entry name" value="XnlR_reg_dom"/>
</dbReference>
<feature type="region of interest" description="Disordered" evidence="6">
    <location>
        <begin position="97"/>
        <end position="139"/>
    </location>
</feature>
<comment type="caution">
    <text evidence="8">The sequence shown here is derived from an EMBL/GenBank/DDBJ whole genome shotgun (WGS) entry which is preliminary data.</text>
</comment>
<feature type="domain" description="Zn(2)-C6 fungal-type" evidence="7">
    <location>
        <begin position="41"/>
        <end position="70"/>
    </location>
</feature>
<evidence type="ECO:0000313" key="8">
    <source>
        <dbReference type="EMBL" id="KAJ1976149.1"/>
    </source>
</evidence>
<dbReference type="OrthoDB" id="2269373at2759"/>
<keyword evidence="2" id="KW-0479">Metal-binding</keyword>
<proteinExistence type="predicted"/>
<sequence>SLQQGKPGDGNPIMHTNLRQLEQEEHDRQTATASTVKVRRICDQCSARRFRCDRKQPCGSCQRRLFICHYSPFAQRKPRIVPVKNKLEGYHAFILSTDKPESGSTPPIPTPSQALTPPSRPLSSRSQSPDSPDSTVTKASSVDLVAKTAHELQRSFRVAEHLIHSIFGHSNSFLSQPFGLFMDPTRAPVHRALAAALTTHDSEASIPPSVSVTKEILYHPGLVYPLLQHFFDSFVRVKPCWQRQRFYRRLASGQVPMCLLNSMIAYSAQLYPCEEEHRPFLQMCIAEHTTRAEHYVWEELDNCTLDTISSSLLLMVIACNYCNGDKLDTYGSLAIRQCFMRNLHAIDSPYQGRDMVVRKGNQGKFDDLLREIKRRTTWGIFFIGNIAALLGKVSYLMDLDSIDIKPTSDKELYSLLPLANNRQYDDALPCLIWPILNTSCGYGHAYPLIRTASQVTVMRRNRVRGEAVPLGDIMKINQQLRVWRQTLPPELKLPRHQPGQQYDKNSPVVLHGLTHLLYYLCVFYTNSTLLLDPLPDCPQVRECRAFPTTEFLSICHEIMLPAAELPIALRPLNTFFYGFYGFQACVLNKTKYPSLDISGDLAMLDCLYQQLSDYVKHSKFSAALMVAFLKMLDEYSIDWKPLSHRHVHELSDVQEGAKGCATDDP</sequence>
<dbReference type="GO" id="GO:0006351">
    <property type="term" value="P:DNA-templated transcription"/>
    <property type="evidence" value="ECO:0007669"/>
    <property type="project" value="InterPro"/>
</dbReference>
<dbReference type="InterPro" id="IPR050815">
    <property type="entry name" value="TF_fung"/>
</dbReference>
<keyword evidence="5" id="KW-0539">Nucleus</keyword>
<dbReference type="EMBL" id="JANBQB010000460">
    <property type="protein sequence ID" value="KAJ1976149.1"/>
    <property type="molecule type" value="Genomic_DNA"/>
</dbReference>
<feature type="compositionally biased region" description="Low complexity" evidence="6">
    <location>
        <begin position="115"/>
        <end position="135"/>
    </location>
</feature>
<dbReference type="GO" id="GO:0008270">
    <property type="term" value="F:zinc ion binding"/>
    <property type="evidence" value="ECO:0007669"/>
    <property type="project" value="InterPro"/>
</dbReference>
<evidence type="ECO:0000259" key="7">
    <source>
        <dbReference type="PROSITE" id="PS50048"/>
    </source>
</evidence>
<evidence type="ECO:0000256" key="4">
    <source>
        <dbReference type="ARBA" id="ARBA00023163"/>
    </source>
</evidence>
<dbReference type="InterPro" id="IPR001138">
    <property type="entry name" value="Zn2Cys6_DnaBD"/>
</dbReference>
<dbReference type="AlphaFoldDB" id="A0A9W8ECJ5"/>
<feature type="non-terminal residue" evidence="8">
    <location>
        <position position="1"/>
    </location>
</feature>
<protein>
    <recommendedName>
        <fullName evidence="7">Zn(2)-C6 fungal-type domain-containing protein</fullName>
    </recommendedName>
</protein>
<dbReference type="SUPFAM" id="SSF57701">
    <property type="entry name" value="Zn2/Cys6 DNA-binding domain"/>
    <property type="match status" value="1"/>
</dbReference>
<dbReference type="Pfam" id="PF04082">
    <property type="entry name" value="Fungal_trans"/>
    <property type="match status" value="1"/>
</dbReference>
<dbReference type="CDD" id="cd12148">
    <property type="entry name" value="fungal_TF_MHR"/>
    <property type="match status" value="1"/>
</dbReference>
<evidence type="ECO:0000313" key="9">
    <source>
        <dbReference type="Proteomes" id="UP001151582"/>
    </source>
</evidence>
<keyword evidence="4" id="KW-0804">Transcription</keyword>
<evidence type="ECO:0000256" key="6">
    <source>
        <dbReference type="SAM" id="MobiDB-lite"/>
    </source>
</evidence>
<organism evidence="8 9">
    <name type="scientific">Dimargaris verticillata</name>
    <dbReference type="NCBI Taxonomy" id="2761393"/>
    <lineage>
        <taxon>Eukaryota</taxon>
        <taxon>Fungi</taxon>
        <taxon>Fungi incertae sedis</taxon>
        <taxon>Zoopagomycota</taxon>
        <taxon>Kickxellomycotina</taxon>
        <taxon>Dimargaritomycetes</taxon>
        <taxon>Dimargaritales</taxon>
        <taxon>Dimargaritaceae</taxon>
        <taxon>Dimargaris</taxon>
    </lineage>
</organism>
<evidence type="ECO:0000256" key="2">
    <source>
        <dbReference type="ARBA" id="ARBA00022723"/>
    </source>
</evidence>
<dbReference type="PANTHER" id="PTHR47338">
    <property type="entry name" value="ZN(II)2CYS6 TRANSCRIPTION FACTOR (EUROFUNG)-RELATED"/>
    <property type="match status" value="1"/>
</dbReference>
<dbReference type="Gene3D" id="4.10.240.10">
    <property type="entry name" value="Zn(2)-C6 fungal-type DNA-binding domain"/>
    <property type="match status" value="1"/>
</dbReference>
<accession>A0A9W8ECJ5</accession>
<keyword evidence="3" id="KW-0805">Transcription regulation</keyword>